<evidence type="ECO:0000256" key="2">
    <source>
        <dbReference type="ARBA" id="ARBA00009995"/>
    </source>
</evidence>
<dbReference type="Proteomes" id="UP001177023">
    <property type="component" value="Unassembled WGS sequence"/>
</dbReference>
<feature type="chain" id="PRO_5041259567" description="glucuronosyltransferase" evidence="12">
    <location>
        <begin position="18"/>
        <end position="531"/>
    </location>
</feature>
<keyword evidence="14" id="KW-1185">Reference proteome</keyword>
<dbReference type="EC" id="2.4.1.17" evidence="3"/>
<evidence type="ECO:0000313" key="13">
    <source>
        <dbReference type="EMBL" id="CAJ0580204.1"/>
    </source>
</evidence>
<evidence type="ECO:0000256" key="1">
    <source>
        <dbReference type="ARBA" id="ARBA00004167"/>
    </source>
</evidence>
<accession>A0AA36G5J3</accession>
<dbReference type="InterPro" id="IPR002213">
    <property type="entry name" value="UDP_glucos_trans"/>
</dbReference>
<dbReference type="PANTHER" id="PTHR48043">
    <property type="entry name" value="EG:EG0003.4 PROTEIN-RELATED"/>
    <property type="match status" value="1"/>
</dbReference>
<dbReference type="GO" id="GO:0016020">
    <property type="term" value="C:membrane"/>
    <property type="evidence" value="ECO:0007669"/>
    <property type="project" value="UniProtKB-SubCell"/>
</dbReference>
<dbReference type="FunFam" id="3.40.50.2000:FF:000038">
    <property type="entry name" value="UDP-GlucuronosylTransferase"/>
    <property type="match status" value="1"/>
</dbReference>
<dbReference type="InterPro" id="IPR050271">
    <property type="entry name" value="UDP-glycosyltransferase"/>
</dbReference>
<organism evidence="13 14">
    <name type="scientific">Mesorhabditis spiculigera</name>
    <dbReference type="NCBI Taxonomy" id="96644"/>
    <lineage>
        <taxon>Eukaryota</taxon>
        <taxon>Metazoa</taxon>
        <taxon>Ecdysozoa</taxon>
        <taxon>Nematoda</taxon>
        <taxon>Chromadorea</taxon>
        <taxon>Rhabditida</taxon>
        <taxon>Rhabditina</taxon>
        <taxon>Rhabditomorpha</taxon>
        <taxon>Rhabditoidea</taxon>
        <taxon>Rhabditidae</taxon>
        <taxon>Mesorhabditinae</taxon>
        <taxon>Mesorhabditis</taxon>
    </lineage>
</organism>
<evidence type="ECO:0000256" key="11">
    <source>
        <dbReference type="SAM" id="Phobius"/>
    </source>
</evidence>
<feature type="signal peptide" evidence="12">
    <location>
        <begin position="1"/>
        <end position="17"/>
    </location>
</feature>
<name>A0AA36G5J3_9BILA</name>
<evidence type="ECO:0000256" key="3">
    <source>
        <dbReference type="ARBA" id="ARBA00012544"/>
    </source>
</evidence>
<feature type="non-terminal residue" evidence="13">
    <location>
        <position position="1"/>
    </location>
</feature>
<protein>
    <recommendedName>
        <fullName evidence="3">glucuronosyltransferase</fullName>
        <ecNumber evidence="3">2.4.1.17</ecNumber>
    </recommendedName>
</protein>
<keyword evidence="6 11" id="KW-0812">Transmembrane</keyword>
<evidence type="ECO:0000256" key="5">
    <source>
        <dbReference type="ARBA" id="ARBA00022679"/>
    </source>
</evidence>
<keyword evidence="9 11" id="KW-0472">Membrane</keyword>
<dbReference type="Gene3D" id="3.40.50.2000">
    <property type="entry name" value="Glycogen Phosphorylase B"/>
    <property type="match status" value="1"/>
</dbReference>
<dbReference type="PANTHER" id="PTHR48043:SF23">
    <property type="entry name" value="UDP-GLUCURONOSYLTRANSFERASE"/>
    <property type="match status" value="1"/>
</dbReference>
<evidence type="ECO:0000256" key="9">
    <source>
        <dbReference type="ARBA" id="ARBA00023136"/>
    </source>
</evidence>
<comment type="catalytic activity">
    <reaction evidence="10">
        <text>glucuronate acceptor + UDP-alpha-D-glucuronate = acceptor beta-D-glucuronoside + UDP + H(+)</text>
        <dbReference type="Rhea" id="RHEA:21032"/>
        <dbReference type="ChEBI" id="CHEBI:15378"/>
        <dbReference type="ChEBI" id="CHEBI:58052"/>
        <dbReference type="ChEBI" id="CHEBI:58223"/>
        <dbReference type="ChEBI" id="CHEBI:132367"/>
        <dbReference type="ChEBI" id="CHEBI:132368"/>
        <dbReference type="EC" id="2.4.1.17"/>
    </reaction>
</comment>
<keyword evidence="8 11" id="KW-1133">Transmembrane helix</keyword>
<evidence type="ECO:0000256" key="12">
    <source>
        <dbReference type="SAM" id="SignalP"/>
    </source>
</evidence>
<keyword evidence="5" id="KW-0808">Transferase</keyword>
<keyword evidence="4" id="KW-0328">Glycosyltransferase</keyword>
<proteinExistence type="inferred from homology"/>
<evidence type="ECO:0000313" key="14">
    <source>
        <dbReference type="Proteomes" id="UP001177023"/>
    </source>
</evidence>
<dbReference type="Pfam" id="PF00201">
    <property type="entry name" value="UDPGT"/>
    <property type="match status" value="1"/>
</dbReference>
<gene>
    <name evidence="13" type="ORF">MSPICULIGERA_LOCUS18403</name>
</gene>
<comment type="similarity">
    <text evidence="2">Belongs to the UDP-glycosyltransferase family.</text>
</comment>
<comment type="caution">
    <text evidence="13">The sequence shown here is derived from an EMBL/GenBank/DDBJ whole genome shotgun (WGS) entry which is preliminary data.</text>
</comment>
<dbReference type="AlphaFoldDB" id="A0AA36G5J3"/>
<dbReference type="EMBL" id="CATQJA010002659">
    <property type="protein sequence ID" value="CAJ0580204.1"/>
    <property type="molecule type" value="Genomic_DNA"/>
</dbReference>
<dbReference type="GO" id="GO:0015020">
    <property type="term" value="F:glucuronosyltransferase activity"/>
    <property type="evidence" value="ECO:0007669"/>
    <property type="project" value="UniProtKB-EC"/>
</dbReference>
<comment type="subcellular location">
    <subcellularLocation>
        <location evidence="1">Membrane</location>
        <topology evidence="1">Single-pass membrane protein</topology>
    </subcellularLocation>
</comment>
<evidence type="ECO:0000256" key="4">
    <source>
        <dbReference type="ARBA" id="ARBA00022676"/>
    </source>
</evidence>
<evidence type="ECO:0000256" key="7">
    <source>
        <dbReference type="ARBA" id="ARBA00022729"/>
    </source>
</evidence>
<feature type="transmembrane region" description="Helical" evidence="11">
    <location>
        <begin position="491"/>
        <end position="519"/>
    </location>
</feature>
<evidence type="ECO:0000256" key="6">
    <source>
        <dbReference type="ARBA" id="ARBA00022692"/>
    </source>
</evidence>
<evidence type="ECO:0000256" key="10">
    <source>
        <dbReference type="ARBA" id="ARBA00047475"/>
    </source>
</evidence>
<dbReference type="SUPFAM" id="SSF53756">
    <property type="entry name" value="UDP-Glycosyltransferase/glycogen phosphorylase"/>
    <property type="match status" value="1"/>
</dbReference>
<keyword evidence="7 12" id="KW-0732">Signal</keyword>
<reference evidence="13" key="1">
    <citation type="submission" date="2023-06" db="EMBL/GenBank/DDBJ databases">
        <authorList>
            <person name="Delattre M."/>
        </authorList>
    </citation>
    <scope>NUCLEOTIDE SEQUENCE</scope>
    <source>
        <strain evidence="13">AF72</strain>
    </source>
</reference>
<sequence>MRIQLLLLLSSFCFADSLKILMFNPGFGHSHMRFMGGIADILIEAGHEITEIRSTLDTTARWQGISKSQEILLYPVHPEVEEMMADMHSGREGGFMSQIWTQVMSPAKMSKMAVNMTKAFAKACEHVVFETDLLQTLKGRHFDLGISESFDDCGHGIFEVLGIKTVITTSSSNLMEHQAILIGVPRVPSYVPGALADTSEKMTITQRAFNAIGSYFGAKMFLTLLDGQTEVFRKHMGPDFTDLRELISRSAVVFTNTQPYIDFPKPTIYKVIDIGGIHIKDTSNQRLDEEWNKILNKKKKTVLISFGSVAKSFAMPVSYKKSIIEVVKGMPDVQFIWKYEKDDLNTWELPENLYLSKWTPQNALLADPRLSLFVTHGGLASTMEIAYSGTPALVVPLFADQSRNAQVLMRQGVAEKILKFDLENTQKLSEVIKGMLADASYKQKAQPLSAMLKNTPFRPKDLLLKNLEFVAKFGSLPQLDPYGRQLSFIQYYLLDVFAAFVLAAISVLVIAFFVLRFLFRLCFQKSKPKRD</sequence>
<dbReference type="CDD" id="cd03784">
    <property type="entry name" value="GT1_Gtf-like"/>
    <property type="match status" value="1"/>
</dbReference>
<evidence type="ECO:0000256" key="8">
    <source>
        <dbReference type="ARBA" id="ARBA00022989"/>
    </source>
</evidence>